<evidence type="ECO:0000256" key="2">
    <source>
        <dbReference type="SAM" id="MobiDB-lite"/>
    </source>
</evidence>
<evidence type="ECO:0000256" key="1">
    <source>
        <dbReference type="SAM" id="Coils"/>
    </source>
</evidence>
<reference evidence="3 4" key="1">
    <citation type="submission" date="2019-07" db="EMBL/GenBank/DDBJ databases">
        <title>Rhodotorula toruloides NBRC10032 genome sequencing.</title>
        <authorList>
            <person name="Shida Y."/>
            <person name="Takaku H."/>
            <person name="Ogasawara W."/>
            <person name="Mori K."/>
        </authorList>
    </citation>
    <scope>NUCLEOTIDE SEQUENCE [LARGE SCALE GENOMIC DNA]</scope>
    <source>
        <strain evidence="3 4">NBRC10032</strain>
    </source>
</reference>
<feature type="compositionally biased region" description="Low complexity" evidence="2">
    <location>
        <begin position="11"/>
        <end position="35"/>
    </location>
</feature>
<feature type="coiled-coil region" evidence="1">
    <location>
        <begin position="99"/>
        <end position="133"/>
    </location>
</feature>
<proteinExistence type="predicted"/>
<gene>
    <name evidence="3" type="ORF">Rt10032_c22g6620</name>
</gene>
<dbReference type="OrthoDB" id="10673332at2759"/>
<evidence type="ECO:0000313" key="4">
    <source>
        <dbReference type="Proteomes" id="UP000321518"/>
    </source>
</evidence>
<protein>
    <submittedName>
        <fullName evidence="3">Uncharacterized protein</fullName>
    </submittedName>
</protein>
<name>A0A511KQI1_RHOTO</name>
<comment type="caution">
    <text evidence="3">The sequence shown here is derived from an EMBL/GenBank/DDBJ whole genome shotgun (WGS) entry which is preliminary data.</text>
</comment>
<keyword evidence="1" id="KW-0175">Coiled coil</keyword>
<dbReference type="AlphaFoldDB" id="A0A511KQI1"/>
<evidence type="ECO:0000313" key="3">
    <source>
        <dbReference type="EMBL" id="GEM12603.1"/>
    </source>
</evidence>
<organism evidence="3 4">
    <name type="scientific">Rhodotorula toruloides</name>
    <name type="common">Yeast</name>
    <name type="synonym">Rhodosporidium toruloides</name>
    <dbReference type="NCBI Taxonomy" id="5286"/>
    <lineage>
        <taxon>Eukaryota</taxon>
        <taxon>Fungi</taxon>
        <taxon>Dikarya</taxon>
        <taxon>Basidiomycota</taxon>
        <taxon>Pucciniomycotina</taxon>
        <taxon>Microbotryomycetes</taxon>
        <taxon>Sporidiobolales</taxon>
        <taxon>Sporidiobolaceae</taxon>
        <taxon>Rhodotorula</taxon>
    </lineage>
</organism>
<sequence>MPQPPTYRIGSSIPSSSSSSTSTAPSSTLATDPTTAFDRAKASLEVLDPTRANIALLAGGRQQQQQPQTEVPNRALKDIIEQYQLEAIAEKGETRLDKLDQDHKEAGEAKSEADELQKRIEQLARERDEVLEREKRREGIPNRVVVALLLEDFDKSNSARTAVQTQLDWALPKLAEARFKFSSITSKGVGGGGTEREREMAEADRLILQGRLDDVETEKWRTEERLRGEV</sequence>
<accession>A0A511KQI1</accession>
<feature type="region of interest" description="Disordered" evidence="2">
    <location>
        <begin position="1"/>
        <end position="35"/>
    </location>
</feature>
<dbReference type="EMBL" id="BJWK01000022">
    <property type="protein sequence ID" value="GEM12603.1"/>
    <property type="molecule type" value="Genomic_DNA"/>
</dbReference>
<dbReference type="Proteomes" id="UP000321518">
    <property type="component" value="Unassembled WGS sequence"/>
</dbReference>